<evidence type="ECO:0000313" key="3">
    <source>
        <dbReference type="Proteomes" id="UP001256827"/>
    </source>
</evidence>
<keyword evidence="3" id="KW-1185">Reference proteome</keyword>
<evidence type="ECO:0000313" key="2">
    <source>
        <dbReference type="EMBL" id="WNC16483.1"/>
    </source>
</evidence>
<accession>A0ABY9TDH8</accession>
<dbReference type="InterPro" id="IPR045886">
    <property type="entry name" value="ThiF/MoeB/HesA"/>
</dbReference>
<dbReference type="EMBL" id="CP134050">
    <property type="protein sequence ID" value="WNC16483.1"/>
    <property type="molecule type" value="Genomic_DNA"/>
</dbReference>
<dbReference type="InterPro" id="IPR000594">
    <property type="entry name" value="ThiF_NAD_FAD-bd"/>
</dbReference>
<proteinExistence type="predicted"/>
<dbReference type="GO" id="GO:0016779">
    <property type="term" value="F:nucleotidyltransferase activity"/>
    <property type="evidence" value="ECO:0007669"/>
    <property type="project" value="UniProtKB-KW"/>
</dbReference>
<gene>
    <name evidence="2" type="ORF">RGB73_09235</name>
</gene>
<dbReference type="PANTHER" id="PTHR10953:SF102">
    <property type="entry name" value="ADENYLYLTRANSFERASE AND SULFURTRANSFERASE MOCS3"/>
    <property type="match status" value="1"/>
</dbReference>
<dbReference type="Gene3D" id="3.40.50.720">
    <property type="entry name" value="NAD(P)-binding Rossmann-like Domain"/>
    <property type="match status" value="1"/>
</dbReference>
<protein>
    <submittedName>
        <fullName evidence="2">ThiF family adenylyltransferase</fullName>
    </submittedName>
</protein>
<dbReference type="InterPro" id="IPR035985">
    <property type="entry name" value="Ubiquitin-activating_enz"/>
</dbReference>
<feature type="domain" description="THIF-type NAD/FAD binding fold" evidence="1">
    <location>
        <begin position="8"/>
        <end position="245"/>
    </location>
</feature>
<organism evidence="2 3">
    <name type="scientific">Brevibacillus brevis</name>
    <name type="common">Bacillus brevis</name>
    <dbReference type="NCBI Taxonomy" id="1393"/>
    <lineage>
        <taxon>Bacteria</taxon>
        <taxon>Bacillati</taxon>
        <taxon>Bacillota</taxon>
        <taxon>Bacilli</taxon>
        <taxon>Bacillales</taxon>
        <taxon>Paenibacillaceae</taxon>
        <taxon>Brevibacillus</taxon>
    </lineage>
</organism>
<dbReference type="PANTHER" id="PTHR10953">
    <property type="entry name" value="UBIQUITIN-ACTIVATING ENZYME E1"/>
    <property type="match status" value="1"/>
</dbReference>
<reference evidence="2 3" key="1">
    <citation type="submission" date="2023-09" db="EMBL/GenBank/DDBJ databases">
        <title>Complete Genome and Methylome dissection of Bacillus brevis NEB573 original source of BbsI restriction endonuclease.</title>
        <authorList>
            <person name="Fomenkov A."/>
            <person name="Roberts R.D."/>
        </authorList>
    </citation>
    <scope>NUCLEOTIDE SEQUENCE [LARGE SCALE GENOMIC DNA]</scope>
    <source>
        <strain evidence="2 3">NEB573</strain>
    </source>
</reference>
<name>A0ABY9TDH8_BREBE</name>
<keyword evidence="2" id="KW-0808">Transferase</keyword>
<dbReference type="RefSeq" id="WP_310771183.1">
    <property type="nucleotide sequence ID" value="NZ_CP134050.1"/>
</dbReference>
<dbReference type="SUPFAM" id="SSF69572">
    <property type="entry name" value="Activating enzymes of the ubiquitin-like proteins"/>
    <property type="match status" value="1"/>
</dbReference>
<dbReference type="Proteomes" id="UP001256827">
    <property type="component" value="Chromosome"/>
</dbReference>
<evidence type="ECO:0000259" key="1">
    <source>
        <dbReference type="Pfam" id="PF00899"/>
    </source>
</evidence>
<sequence length="344" mass="38036">MDLNNTRYSRQMLFAPIGVSGQEQLAKKKAAIVGMGALGTVIADHLVRAGVGHVRMIDRDFVEESNLQRQMLYDENDAQEHLPKAVAAARKLRRINSGVNVEGIIADLHAGNAESLLADVDLILDGTDNFQVRYLINDVAIRHDIPWIYGGAVRSRGMFAVILPGVTPCFRCLFPHAPAGRGETCDTVGVLGPLVSIVASYQAAEALKLLVGAASELNPYLEQIDIWQNDHDQLSISDGRNPDCLACVRKQLDYLDTPMVHSEEFAVLCGRDTVQIRPARHSPIDLPSLARRFEPLGPVEHNRFLLRFHIEGHTLVFFQDGRMLIQGTDDLTVARSLYAKYVGH</sequence>
<dbReference type="CDD" id="cd00757">
    <property type="entry name" value="ThiF_MoeB_HesA_family"/>
    <property type="match status" value="1"/>
</dbReference>
<keyword evidence="2" id="KW-0548">Nucleotidyltransferase</keyword>
<dbReference type="Pfam" id="PF00899">
    <property type="entry name" value="ThiF"/>
    <property type="match status" value="1"/>
</dbReference>